<keyword evidence="7" id="KW-0408">Iron</keyword>
<dbReference type="Gene3D" id="3.10.20.30">
    <property type="match status" value="1"/>
</dbReference>
<comment type="cofactor">
    <cofactor evidence="1">
        <name>FMN</name>
        <dbReference type="ChEBI" id="CHEBI:58210"/>
    </cofactor>
</comment>
<evidence type="ECO:0000259" key="9">
    <source>
        <dbReference type="PROSITE" id="PS51085"/>
    </source>
</evidence>
<dbReference type="PANTHER" id="PTHR30212">
    <property type="entry name" value="PROTEIN YIIM"/>
    <property type="match status" value="1"/>
</dbReference>
<keyword evidence="8" id="KW-0411">Iron-sulfur</keyword>
<dbReference type="InterPro" id="IPR006058">
    <property type="entry name" value="2Fe2S_fd_BS"/>
</dbReference>
<dbReference type="SUPFAM" id="SSF52343">
    <property type="entry name" value="Ferredoxin reductase-like, C-terminal NADP-linked domain"/>
    <property type="match status" value="1"/>
</dbReference>
<evidence type="ECO:0000313" key="13">
    <source>
        <dbReference type="Proteomes" id="UP001583177"/>
    </source>
</evidence>
<gene>
    <name evidence="12" type="ORF">Daus18300_011942</name>
</gene>
<protein>
    <recommendedName>
        <fullName evidence="14">MOSC domain-containing protein</fullName>
    </recommendedName>
</protein>
<comment type="caution">
    <text evidence="12">The sequence shown here is derived from an EMBL/GenBank/DDBJ whole genome shotgun (WGS) entry which is preliminary data.</text>
</comment>
<evidence type="ECO:0000256" key="5">
    <source>
        <dbReference type="ARBA" id="ARBA00022723"/>
    </source>
</evidence>
<name>A0ABR3W4I9_9PEZI</name>
<proteinExistence type="predicted"/>
<evidence type="ECO:0000256" key="7">
    <source>
        <dbReference type="ARBA" id="ARBA00023004"/>
    </source>
</evidence>
<dbReference type="Gene3D" id="2.40.33.20">
    <property type="entry name" value="PK beta-barrel domain-like"/>
    <property type="match status" value="1"/>
</dbReference>
<dbReference type="Proteomes" id="UP001583177">
    <property type="component" value="Unassembled WGS sequence"/>
</dbReference>
<dbReference type="InterPro" id="IPR017927">
    <property type="entry name" value="FAD-bd_FR_type"/>
</dbReference>
<reference evidence="12 13" key="1">
    <citation type="journal article" date="2024" name="IMA Fungus">
        <title>IMA Genome - F19 : A genome assembly and annotation guide to empower mycologists, including annotated draft genome sequences of Ceratocystis pirilliformis, Diaporthe australafricana, Fusarium ophioides, Paecilomyces lecythidis, and Sporothrix stenoceras.</title>
        <authorList>
            <person name="Aylward J."/>
            <person name="Wilson A.M."/>
            <person name="Visagie C.M."/>
            <person name="Spraker J."/>
            <person name="Barnes I."/>
            <person name="Buitendag C."/>
            <person name="Ceriani C."/>
            <person name="Del Mar Angel L."/>
            <person name="du Plessis D."/>
            <person name="Fuchs T."/>
            <person name="Gasser K."/>
            <person name="Kramer D."/>
            <person name="Li W."/>
            <person name="Munsamy K."/>
            <person name="Piso A."/>
            <person name="Price J.L."/>
            <person name="Sonnekus B."/>
            <person name="Thomas C."/>
            <person name="van der Nest A."/>
            <person name="van Dijk A."/>
            <person name="van Heerden A."/>
            <person name="van Vuuren N."/>
            <person name="Yilmaz N."/>
            <person name="Duong T.A."/>
            <person name="van der Merwe N.A."/>
            <person name="Wingfield M.J."/>
            <person name="Wingfield B.D."/>
        </authorList>
    </citation>
    <scope>NUCLEOTIDE SEQUENCE [LARGE SCALE GENOMIC DNA]</scope>
    <source>
        <strain evidence="12 13">CMW 18300</strain>
    </source>
</reference>
<feature type="domain" description="MOSC" evidence="10">
    <location>
        <begin position="41"/>
        <end position="199"/>
    </location>
</feature>
<evidence type="ECO:0000256" key="2">
    <source>
        <dbReference type="ARBA" id="ARBA00022630"/>
    </source>
</evidence>
<dbReference type="CDD" id="cd00207">
    <property type="entry name" value="fer2"/>
    <property type="match status" value="1"/>
</dbReference>
<dbReference type="SUPFAM" id="SSF50800">
    <property type="entry name" value="PK beta-barrel domain-like"/>
    <property type="match status" value="1"/>
</dbReference>
<dbReference type="CDD" id="cd06185">
    <property type="entry name" value="PDR_like"/>
    <property type="match status" value="1"/>
</dbReference>
<dbReference type="InterPro" id="IPR005302">
    <property type="entry name" value="MoCF_Sase_C"/>
</dbReference>
<dbReference type="PROSITE" id="PS51340">
    <property type="entry name" value="MOSC"/>
    <property type="match status" value="1"/>
</dbReference>
<dbReference type="SUPFAM" id="SSF63380">
    <property type="entry name" value="Riboflavin synthase domain-like"/>
    <property type="match status" value="1"/>
</dbReference>
<dbReference type="Pfam" id="PF03473">
    <property type="entry name" value="MOSC"/>
    <property type="match status" value="1"/>
</dbReference>
<dbReference type="PROSITE" id="PS51085">
    <property type="entry name" value="2FE2S_FER_2"/>
    <property type="match status" value="1"/>
</dbReference>
<dbReference type="InterPro" id="IPR052353">
    <property type="entry name" value="Benzoxazolinone_Detox_Enz"/>
</dbReference>
<evidence type="ECO:0000256" key="1">
    <source>
        <dbReference type="ARBA" id="ARBA00001917"/>
    </source>
</evidence>
<evidence type="ECO:0000256" key="4">
    <source>
        <dbReference type="ARBA" id="ARBA00022714"/>
    </source>
</evidence>
<dbReference type="PROSITE" id="PS00197">
    <property type="entry name" value="2FE2S_FER_1"/>
    <property type="match status" value="1"/>
</dbReference>
<dbReference type="InterPro" id="IPR036010">
    <property type="entry name" value="2Fe-2S_ferredoxin-like_sf"/>
</dbReference>
<dbReference type="SUPFAM" id="SSF54292">
    <property type="entry name" value="2Fe-2S ferredoxin-like"/>
    <property type="match status" value="1"/>
</dbReference>
<evidence type="ECO:0000259" key="11">
    <source>
        <dbReference type="PROSITE" id="PS51384"/>
    </source>
</evidence>
<dbReference type="Pfam" id="PF22290">
    <property type="entry name" value="DmmA-like_N"/>
    <property type="match status" value="1"/>
</dbReference>
<evidence type="ECO:0000313" key="12">
    <source>
        <dbReference type="EMBL" id="KAL1853114.1"/>
    </source>
</evidence>
<dbReference type="InterPro" id="IPR039261">
    <property type="entry name" value="FNR_nucleotide-bd"/>
</dbReference>
<keyword evidence="3" id="KW-0288">FMN</keyword>
<keyword evidence="5" id="KW-0479">Metal-binding</keyword>
<dbReference type="PROSITE" id="PS51384">
    <property type="entry name" value="FAD_FR"/>
    <property type="match status" value="1"/>
</dbReference>
<dbReference type="InterPro" id="IPR054582">
    <property type="entry name" value="DmmA-like_N"/>
</dbReference>
<dbReference type="Gene3D" id="2.40.30.10">
    <property type="entry name" value="Translation factors"/>
    <property type="match status" value="1"/>
</dbReference>
<accession>A0ABR3W4I9</accession>
<sequence length="591" mass="63921">MAADSGTDLYAPFTSDTILEVRSGKMKKYKGLNIESGIDKSLLHGPVHVGKLGIDGDEHDCTFHGGPDKAVHGYCCSHYPTWQAEFPTAATRFVPGGFGENLVTRHMNERNVCIGDIMAVGGGGGGAGGSTTNNKEDSSEEEGPLLLQVSLPRQPCFKLNHRFELRNFAPNTWRLSRTGWYYRVLREGPVAAGDKIRLVERPHPRWTIERVQEYLHRNTGDLAANEELAAIPEFGKESHDAFASRAAKLKAKARRDEGKGDEEDEGDDPAQWRDFRIVEKKQQTPRITSLVLEAVEPLADPGELDEGAHAKLRIPVPGRDNNSAAPLVRAYSVVGGDRNRLEFGIALEPDSRGASRHLHSAAAAVGDVLQVGRVTGMRLVTSCSSHVFVAGGVGVTAFLALLEALRKYNFDARLYYAVRSARDVPFADRIRDLGGDVVTVYDASKGERLSIPHVIKTMPWNSRLYFCGPRRMMDEAARETRAAGIDPAEVHFEAFQPEAVGGDPFEAVVANKGGAEVSVGADESLLEALQAKFGADQIPSSCEVGNCGTCVVKLRAGRALHRGSALGGEDKAAGSMLSCVSRGVGRITVEI</sequence>
<keyword evidence="4" id="KW-0001">2Fe-2S</keyword>
<evidence type="ECO:0000256" key="3">
    <source>
        <dbReference type="ARBA" id="ARBA00022643"/>
    </source>
</evidence>
<dbReference type="InterPro" id="IPR011037">
    <property type="entry name" value="Pyrv_Knase-like_insert_dom_sf"/>
</dbReference>
<organism evidence="12 13">
    <name type="scientific">Diaporthe australafricana</name>
    <dbReference type="NCBI Taxonomy" id="127596"/>
    <lineage>
        <taxon>Eukaryota</taxon>
        <taxon>Fungi</taxon>
        <taxon>Dikarya</taxon>
        <taxon>Ascomycota</taxon>
        <taxon>Pezizomycotina</taxon>
        <taxon>Sordariomycetes</taxon>
        <taxon>Sordariomycetidae</taxon>
        <taxon>Diaporthales</taxon>
        <taxon>Diaporthaceae</taxon>
        <taxon>Diaporthe</taxon>
    </lineage>
</organism>
<feature type="domain" description="2Fe-2S ferredoxin-type" evidence="9">
    <location>
        <begin position="505"/>
        <end position="591"/>
    </location>
</feature>
<evidence type="ECO:0000256" key="8">
    <source>
        <dbReference type="ARBA" id="ARBA00023014"/>
    </source>
</evidence>
<dbReference type="EMBL" id="JAWRVE010000153">
    <property type="protein sequence ID" value="KAL1853114.1"/>
    <property type="molecule type" value="Genomic_DNA"/>
</dbReference>
<keyword evidence="6" id="KW-0560">Oxidoreductase</keyword>
<dbReference type="Pfam" id="PF00111">
    <property type="entry name" value="Fer2"/>
    <property type="match status" value="1"/>
</dbReference>
<dbReference type="InterPro" id="IPR017938">
    <property type="entry name" value="Riboflavin_synthase-like_b-brl"/>
</dbReference>
<evidence type="ECO:0000256" key="6">
    <source>
        <dbReference type="ARBA" id="ARBA00023002"/>
    </source>
</evidence>
<keyword evidence="2" id="KW-0285">Flavoprotein</keyword>
<dbReference type="Gene3D" id="3.40.50.80">
    <property type="entry name" value="Nucleotide-binding domain of ferredoxin-NADP reductase (FNR) module"/>
    <property type="match status" value="1"/>
</dbReference>
<dbReference type="InterPro" id="IPR012675">
    <property type="entry name" value="Beta-grasp_dom_sf"/>
</dbReference>
<evidence type="ECO:0000259" key="10">
    <source>
        <dbReference type="PROSITE" id="PS51340"/>
    </source>
</evidence>
<feature type="domain" description="FAD-binding FR-type" evidence="11">
    <location>
        <begin position="270"/>
        <end position="381"/>
    </location>
</feature>
<evidence type="ECO:0008006" key="14">
    <source>
        <dbReference type="Google" id="ProtNLM"/>
    </source>
</evidence>
<dbReference type="PANTHER" id="PTHR30212:SF2">
    <property type="entry name" value="PROTEIN YIIM"/>
    <property type="match status" value="1"/>
</dbReference>
<keyword evidence="13" id="KW-1185">Reference proteome</keyword>
<dbReference type="PRINTS" id="PR00409">
    <property type="entry name" value="PHDIOXRDTASE"/>
</dbReference>
<dbReference type="InterPro" id="IPR001041">
    <property type="entry name" value="2Fe-2S_ferredoxin-type"/>
</dbReference>